<evidence type="ECO:0000256" key="5">
    <source>
        <dbReference type="ARBA" id="ARBA00022908"/>
    </source>
</evidence>
<keyword evidence="13" id="KW-1185">Reference proteome</keyword>
<evidence type="ECO:0000256" key="7">
    <source>
        <dbReference type="ARBA" id="ARBA00023172"/>
    </source>
</evidence>
<proteinExistence type="predicted"/>
<dbReference type="GO" id="GO:0051301">
    <property type="term" value="P:cell division"/>
    <property type="evidence" value="ECO:0007669"/>
    <property type="project" value="UniProtKB-KW"/>
</dbReference>
<dbReference type="Gene3D" id="1.10.443.10">
    <property type="entry name" value="Intergrase catalytic core"/>
    <property type="match status" value="1"/>
</dbReference>
<keyword evidence="4" id="KW-0159">Chromosome partition</keyword>
<dbReference type="OrthoDB" id="9801717at2"/>
<dbReference type="InterPro" id="IPR011010">
    <property type="entry name" value="DNA_brk_join_enz"/>
</dbReference>
<dbReference type="GO" id="GO:0006310">
    <property type="term" value="P:DNA recombination"/>
    <property type="evidence" value="ECO:0007669"/>
    <property type="project" value="UniProtKB-KW"/>
</dbReference>
<dbReference type="GO" id="GO:0007059">
    <property type="term" value="P:chromosome segregation"/>
    <property type="evidence" value="ECO:0007669"/>
    <property type="project" value="UniProtKB-KW"/>
</dbReference>
<evidence type="ECO:0000313" key="12">
    <source>
        <dbReference type="EMBL" id="ABM04305.1"/>
    </source>
</evidence>
<dbReference type="InterPro" id="IPR050090">
    <property type="entry name" value="Tyrosine_recombinase_XerCD"/>
</dbReference>
<accession>A1SXU0</accession>
<evidence type="ECO:0000259" key="11">
    <source>
        <dbReference type="PROSITE" id="PS51900"/>
    </source>
</evidence>
<keyword evidence="7" id="KW-0233">DNA recombination</keyword>
<evidence type="ECO:0000259" key="10">
    <source>
        <dbReference type="PROSITE" id="PS51898"/>
    </source>
</evidence>
<feature type="domain" description="Tyr recombinase" evidence="10">
    <location>
        <begin position="222"/>
        <end position="434"/>
    </location>
</feature>
<dbReference type="GO" id="GO:0015074">
    <property type="term" value="P:DNA integration"/>
    <property type="evidence" value="ECO:0007669"/>
    <property type="project" value="UniProtKB-KW"/>
</dbReference>
<dbReference type="PANTHER" id="PTHR30349">
    <property type="entry name" value="PHAGE INTEGRASE-RELATED"/>
    <property type="match status" value="1"/>
</dbReference>
<dbReference type="eggNOG" id="COG4974">
    <property type="taxonomic scope" value="Bacteria"/>
</dbReference>
<feature type="domain" description="Core-binding (CB)" evidence="11">
    <location>
        <begin position="25"/>
        <end position="141"/>
    </location>
</feature>
<gene>
    <name evidence="12" type="ordered locus">Ping_2585</name>
</gene>
<keyword evidence="5" id="KW-0229">DNA integration</keyword>
<name>A1SXU0_PSYIN</name>
<organism evidence="12 13">
    <name type="scientific">Psychromonas ingrahamii (strain DSM 17664 / CCUG 51855 / 37)</name>
    <dbReference type="NCBI Taxonomy" id="357804"/>
    <lineage>
        <taxon>Bacteria</taxon>
        <taxon>Pseudomonadati</taxon>
        <taxon>Pseudomonadota</taxon>
        <taxon>Gammaproteobacteria</taxon>
        <taxon>Alteromonadales</taxon>
        <taxon>Psychromonadaceae</taxon>
        <taxon>Psychromonas</taxon>
    </lineage>
</organism>
<reference evidence="12 13" key="1">
    <citation type="submission" date="2007-01" db="EMBL/GenBank/DDBJ databases">
        <title>Complete sequence of Psychromonas ingrahamii 37.</title>
        <authorList>
            <consortium name="US DOE Joint Genome Institute"/>
            <person name="Copeland A."/>
            <person name="Lucas S."/>
            <person name="Lapidus A."/>
            <person name="Barry K."/>
            <person name="Detter J.C."/>
            <person name="Glavina del Rio T."/>
            <person name="Hammon N."/>
            <person name="Israni S."/>
            <person name="Dalin E."/>
            <person name="Tice H."/>
            <person name="Pitluck S."/>
            <person name="Thompson L.S."/>
            <person name="Brettin T."/>
            <person name="Bruce D."/>
            <person name="Han C."/>
            <person name="Tapia R."/>
            <person name="Schmutz J."/>
            <person name="Larimer F."/>
            <person name="Land M."/>
            <person name="Hauser L."/>
            <person name="Kyrpides N."/>
            <person name="Ivanova N."/>
            <person name="Staley J."/>
            <person name="Richardson P."/>
        </authorList>
    </citation>
    <scope>NUCLEOTIDE SEQUENCE [LARGE SCALE GENOMIC DNA]</scope>
    <source>
        <strain evidence="12 13">37</strain>
    </source>
</reference>
<dbReference type="PROSITE" id="PS51898">
    <property type="entry name" value="TYR_RECOMBINASE"/>
    <property type="match status" value="1"/>
</dbReference>
<dbReference type="Gene3D" id="1.10.150.130">
    <property type="match status" value="1"/>
</dbReference>
<dbReference type="RefSeq" id="WP_011770863.1">
    <property type="nucleotide sequence ID" value="NC_008709.1"/>
</dbReference>
<keyword evidence="2" id="KW-0963">Cytoplasm</keyword>
<evidence type="ECO:0000256" key="3">
    <source>
        <dbReference type="ARBA" id="ARBA00022618"/>
    </source>
</evidence>
<dbReference type="HOGENOM" id="CLU_579853_0_0_6"/>
<dbReference type="SUPFAM" id="SSF56349">
    <property type="entry name" value="DNA breaking-rejoining enzymes"/>
    <property type="match status" value="1"/>
</dbReference>
<dbReference type="PANTHER" id="PTHR30349:SF77">
    <property type="entry name" value="TYROSINE RECOMBINASE XERC"/>
    <property type="match status" value="1"/>
</dbReference>
<dbReference type="InterPro" id="IPR013762">
    <property type="entry name" value="Integrase-like_cat_sf"/>
</dbReference>
<dbReference type="AlphaFoldDB" id="A1SXU0"/>
<dbReference type="GO" id="GO:0003677">
    <property type="term" value="F:DNA binding"/>
    <property type="evidence" value="ECO:0007669"/>
    <property type="project" value="UniProtKB-UniRule"/>
</dbReference>
<dbReference type="PROSITE" id="PS51900">
    <property type="entry name" value="CB"/>
    <property type="match status" value="1"/>
</dbReference>
<evidence type="ECO:0000313" key="13">
    <source>
        <dbReference type="Proteomes" id="UP000000639"/>
    </source>
</evidence>
<evidence type="ECO:0000256" key="9">
    <source>
        <dbReference type="PROSITE-ProRule" id="PRU01248"/>
    </source>
</evidence>
<comment type="subcellular location">
    <subcellularLocation>
        <location evidence="1">Cytoplasm</location>
    </subcellularLocation>
</comment>
<evidence type="ECO:0000256" key="1">
    <source>
        <dbReference type="ARBA" id="ARBA00004496"/>
    </source>
</evidence>
<dbReference type="STRING" id="357804.Ping_2585"/>
<dbReference type="KEGG" id="pin:Ping_2585"/>
<evidence type="ECO:0000256" key="8">
    <source>
        <dbReference type="ARBA" id="ARBA00023306"/>
    </source>
</evidence>
<dbReference type="InterPro" id="IPR044068">
    <property type="entry name" value="CB"/>
</dbReference>
<sequence length="470" mass="53574">MYNKISFNKIRYSSRTGKYSYALLSSAAGKIKEYSDFLEMEINKGSSQSTINAYAQDLKRLFEYLSAFDDLEDINRLLTEIRLTTPLKEIIIQYPDYLLNGVDSDYVLAKYAANKLNSRAIKPASVTRHLSSVTTFITHSASLQNELLNFKEQGLVNLDLSLEEVVLFNNVLKRRKLTDNEIQGISRNSVISNVIKGGAKYTNDKIFFSKKLRNNSDTDGSLVHKAFPFEHILDLIENAKTYRDKCFWSLLAGTGIRGSEGSQVLLQDVDIENETVRIIDPTHRKSHFSVFSQEQRNKLEFKGRDTSEVYFIEPFRSIFFDNLCNYLSLERINVTHEVLFVSNSNNNHGDPIFKPSQSVASSFKALQKELKLKKIYTLHSLRHFYGVWCLNFIPVGNSFGLSIGTVNTMMGHASEKTTRKYAVKSSFIIRAAMEVANGILECNNNNLKGLVHRNIDQQVKRIKGELNYGR</sequence>
<dbReference type="GO" id="GO:0005737">
    <property type="term" value="C:cytoplasm"/>
    <property type="evidence" value="ECO:0007669"/>
    <property type="project" value="UniProtKB-SubCell"/>
</dbReference>
<dbReference type="InterPro" id="IPR004107">
    <property type="entry name" value="Integrase_SAM-like_N"/>
</dbReference>
<evidence type="ECO:0000256" key="2">
    <source>
        <dbReference type="ARBA" id="ARBA00022490"/>
    </source>
</evidence>
<keyword evidence="3" id="KW-0132">Cell division</keyword>
<dbReference type="InterPro" id="IPR002104">
    <property type="entry name" value="Integrase_catalytic"/>
</dbReference>
<dbReference type="Pfam" id="PF02899">
    <property type="entry name" value="Phage_int_SAM_1"/>
    <property type="match status" value="1"/>
</dbReference>
<dbReference type="Pfam" id="PF00589">
    <property type="entry name" value="Phage_integrase"/>
    <property type="match status" value="1"/>
</dbReference>
<keyword evidence="8" id="KW-0131">Cell cycle</keyword>
<evidence type="ECO:0000256" key="6">
    <source>
        <dbReference type="ARBA" id="ARBA00023125"/>
    </source>
</evidence>
<dbReference type="EMBL" id="CP000510">
    <property type="protein sequence ID" value="ABM04305.1"/>
    <property type="molecule type" value="Genomic_DNA"/>
</dbReference>
<dbReference type="CDD" id="cd00397">
    <property type="entry name" value="DNA_BRE_C"/>
    <property type="match status" value="1"/>
</dbReference>
<dbReference type="eggNOG" id="COG0582">
    <property type="taxonomic scope" value="Bacteria"/>
</dbReference>
<protein>
    <submittedName>
        <fullName evidence="12">Phage integrase family protein</fullName>
    </submittedName>
</protein>
<keyword evidence="6 9" id="KW-0238">DNA-binding</keyword>
<evidence type="ECO:0000256" key="4">
    <source>
        <dbReference type="ARBA" id="ARBA00022829"/>
    </source>
</evidence>
<dbReference type="InterPro" id="IPR010998">
    <property type="entry name" value="Integrase_recombinase_N"/>
</dbReference>
<dbReference type="Proteomes" id="UP000000639">
    <property type="component" value="Chromosome"/>
</dbReference>